<dbReference type="PROSITE" id="PS52016">
    <property type="entry name" value="TONB_DEPENDENT_REC_3"/>
    <property type="match status" value="1"/>
</dbReference>
<evidence type="ECO:0000256" key="7">
    <source>
        <dbReference type="ARBA" id="ARBA00023065"/>
    </source>
</evidence>
<keyword evidence="5 11" id="KW-0812">Transmembrane</keyword>
<dbReference type="InterPro" id="IPR039426">
    <property type="entry name" value="TonB-dep_rcpt-like"/>
</dbReference>
<evidence type="ECO:0000256" key="9">
    <source>
        <dbReference type="ARBA" id="ARBA00023136"/>
    </source>
</evidence>
<keyword evidence="16" id="KW-0675">Receptor</keyword>
<dbReference type="Gene3D" id="2.40.170.20">
    <property type="entry name" value="TonB-dependent receptor, beta-barrel domain"/>
    <property type="match status" value="1"/>
</dbReference>
<dbReference type="Pfam" id="PF07715">
    <property type="entry name" value="Plug"/>
    <property type="match status" value="1"/>
</dbReference>
<keyword evidence="3 11" id="KW-1134">Transmembrane beta strand</keyword>
<evidence type="ECO:0000256" key="8">
    <source>
        <dbReference type="ARBA" id="ARBA00023077"/>
    </source>
</evidence>
<comment type="similarity">
    <text evidence="11 12">Belongs to the TonB-dependent receptor family.</text>
</comment>
<dbReference type="CDD" id="cd01347">
    <property type="entry name" value="ligand_gated_channel"/>
    <property type="match status" value="1"/>
</dbReference>
<evidence type="ECO:0000256" key="2">
    <source>
        <dbReference type="ARBA" id="ARBA00022448"/>
    </source>
</evidence>
<keyword evidence="8 12" id="KW-0798">TonB box</keyword>
<evidence type="ECO:0000256" key="11">
    <source>
        <dbReference type="PROSITE-ProRule" id="PRU01360"/>
    </source>
</evidence>
<sequence>MARSHRRARRLSAFRAGTSAFLSIAAASLALPAFAQEAPQTQAAAGLEVITVTARKQTEDLQSTPISITAFSAERLEAQGITQINRIQDFTPNLTFANVPSNSGIASNAAVYIRGIGQSDFAPTTEPGVGIYIDGVYLGRTAGGVFDLIDVASVEVLRGPQGTLFGRNTVGGAINLTTIQPDETLRVKADAKYGTDNLVNLRAMISGPLTEGLYAKISGGLFSQDGYVDAPELGTKFGNKDSKMVRGALRFAPVGSRLDVTLAADYTRDKSNGAPVVVTGMDPNAMDGFAVLNNLIASGMTDPGYCLTPAQANNTACYNSRLFSRDTNYSTGETFSDLELWSASLTVSYDLTDEIEVKSISAWRRINGSFAQDRDGSNLDINYVYDDFKQKQFSQELQLVGSALDGRLNWVTGLYYFTESGRDINPIDFLVVYAQSGGYYDYENWAGFAQLGYEVVDGLTLTGGLRYTDDKKSFLPDQYVIDGLAPFMTLPPGTRLAPYEWADNNVQKWTPMVNASWEATPDLMLYATYSQGFKGGGYTQRVFPPEESLPSFRPETVDSYEAGFKLMALNNMLRLNGSAYYADYNDMQLLVADATRVGPFFTNAGKARIQGFELETNFAPGDGFRFNAALGLTDADYKELDEGVQGLTLDSKFVFVSKWTASASGEKDFDLGNSGTITPHVDWSYRSGFFTNANGINTPELYQPGYSLFNANLRWRDADEHLSLTLGIDNIGDKKFRIFGDYQPSFGFFMQGFDRGRQYYAKLGYAF</sequence>
<evidence type="ECO:0000256" key="12">
    <source>
        <dbReference type="RuleBase" id="RU003357"/>
    </source>
</evidence>
<dbReference type="InterPro" id="IPR036942">
    <property type="entry name" value="Beta-barrel_TonB_sf"/>
</dbReference>
<keyword evidence="7" id="KW-0406">Ion transport</keyword>
<evidence type="ECO:0000313" key="17">
    <source>
        <dbReference type="Proteomes" id="UP000677126"/>
    </source>
</evidence>
<accession>A0ABX8E6B7</accession>
<evidence type="ECO:0000313" key="16">
    <source>
        <dbReference type="EMBL" id="QVM84737.1"/>
    </source>
</evidence>
<dbReference type="InterPro" id="IPR000531">
    <property type="entry name" value="Beta-barrel_TonB"/>
</dbReference>
<evidence type="ECO:0000256" key="13">
    <source>
        <dbReference type="SAM" id="SignalP"/>
    </source>
</evidence>
<dbReference type="PANTHER" id="PTHR32552">
    <property type="entry name" value="FERRICHROME IRON RECEPTOR-RELATED"/>
    <property type="match status" value="1"/>
</dbReference>
<organism evidence="16 17">
    <name type="scientific">Novosphingobium decolorationis</name>
    <dbReference type="NCBI Taxonomy" id="2698673"/>
    <lineage>
        <taxon>Bacteria</taxon>
        <taxon>Pseudomonadati</taxon>
        <taxon>Pseudomonadota</taxon>
        <taxon>Alphaproteobacteria</taxon>
        <taxon>Sphingomonadales</taxon>
        <taxon>Sphingomonadaceae</taxon>
        <taxon>Novosphingobium</taxon>
    </lineage>
</organism>
<dbReference type="PANTHER" id="PTHR32552:SF81">
    <property type="entry name" value="TONB-DEPENDENT OUTER MEMBRANE RECEPTOR"/>
    <property type="match status" value="1"/>
</dbReference>
<dbReference type="RefSeq" id="WP_213500322.1">
    <property type="nucleotide sequence ID" value="NZ_CP054856.1"/>
</dbReference>
<evidence type="ECO:0000256" key="5">
    <source>
        <dbReference type="ARBA" id="ARBA00022692"/>
    </source>
</evidence>
<keyword evidence="9 11" id="KW-0472">Membrane</keyword>
<evidence type="ECO:0000256" key="6">
    <source>
        <dbReference type="ARBA" id="ARBA00023004"/>
    </source>
</evidence>
<name>A0ABX8E6B7_9SPHN</name>
<feature type="chain" id="PRO_5046170009" evidence="13">
    <location>
        <begin position="36"/>
        <end position="767"/>
    </location>
</feature>
<feature type="domain" description="TonB-dependent receptor plug" evidence="15">
    <location>
        <begin position="61"/>
        <end position="173"/>
    </location>
</feature>
<keyword evidence="4" id="KW-0410">Iron transport</keyword>
<keyword evidence="17" id="KW-1185">Reference proteome</keyword>
<feature type="domain" description="TonB-dependent receptor-like beta-barrel" evidence="14">
    <location>
        <begin position="315"/>
        <end position="731"/>
    </location>
</feature>
<keyword evidence="6" id="KW-0408">Iron</keyword>
<keyword evidence="13" id="KW-0732">Signal</keyword>
<evidence type="ECO:0000259" key="15">
    <source>
        <dbReference type="Pfam" id="PF07715"/>
    </source>
</evidence>
<evidence type="ECO:0000259" key="14">
    <source>
        <dbReference type="Pfam" id="PF00593"/>
    </source>
</evidence>
<comment type="subcellular location">
    <subcellularLocation>
        <location evidence="1 11">Cell outer membrane</location>
        <topology evidence="1 11">Multi-pass membrane protein</topology>
    </subcellularLocation>
</comment>
<keyword evidence="2 11" id="KW-0813">Transport</keyword>
<dbReference type="Proteomes" id="UP000677126">
    <property type="component" value="Chromosome"/>
</dbReference>
<dbReference type="Pfam" id="PF00593">
    <property type="entry name" value="TonB_dep_Rec_b-barrel"/>
    <property type="match status" value="1"/>
</dbReference>
<gene>
    <name evidence="16" type="ORF">HT578_14530</name>
</gene>
<feature type="signal peptide" evidence="13">
    <location>
        <begin position="1"/>
        <end position="35"/>
    </location>
</feature>
<evidence type="ECO:0000256" key="3">
    <source>
        <dbReference type="ARBA" id="ARBA00022452"/>
    </source>
</evidence>
<dbReference type="InterPro" id="IPR012910">
    <property type="entry name" value="Plug_dom"/>
</dbReference>
<proteinExistence type="inferred from homology"/>
<dbReference type="EMBL" id="CP054856">
    <property type="protein sequence ID" value="QVM84737.1"/>
    <property type="molecule type" value="Genomic_DNA"/>
</dbReference>
<evidence type="ECO:0000256" key="4">
    <source>
        <dbReference type="ARBA" id="ARBA00022496"/>
    </source>
</evidence>
<keyword evidence="10 11" id="KW-0998">Cell outer membrane</keyword>
<evidence type="ECO:0000256" key="1">
    <source>
        <dbReference type="ARBA" id="ARBA00004571"/>
    </source>
</evidence>
<protein>
    <submittedName>
        <fullName evidence="16">TonB-dependent receptor</fullName>
    </submittedName>
</protein>
<evidence type="ECO:0000256" key="10">
    <source>
        <dbReference type="ARBA" id="ARBA00023237"/>
    </source>
</evidence>
<dbReference type="SUPFAM" id="SSF56935">
    <property type="entry name" value="Porins"/>
    <property type="match status" value="1"/>
</dbReference>
<reference evidence="16 17" key="1">
    <citation type="journal article" date="2021" name="Int. J. Syst. Evol. Microbiol.">
        <title>Novosphingobium decolorationis sp. nov., an aniline blue-decolourizing bacterium isolated from East Pacific sediment.</title>
        <authorList>
            <person name="Chen X."/>
            <person name="Dong B."/>
            <person name="Chen T."/>
            <person name="Ren N."/>
            <person name="Wang J."/>
            <person name="Xu Y."/>
            <person name="Yang J."/>
            <person name="Zhu S."/>
            <person name="Chen J."/>
        </authorList>
    </citation>
    <scope>NUCLEOTIDE SEQUENCE [LARGE SCALE GENOMIC DNA]</scope>
    <source>
        <strain evidence="16 17">502str22</strain>
    </source>
</reference>